<dbReference type="GO" id="GO:0046872">
    <property type="term" value="F:metal ion binding"/>
    <property type="evidence" value="ECO:0007669"/>
    <property type="project" value="UniProtKB-KW"/>
</dbReference>
<dbReference type="SUPFAM" id="SSF52972">
    <property type="entry name" value="ITPase-like"/>
    <property type="match status" value="1"/>
</dbReference>
<dbReference type="GO" id="GO:0103023">
    <property type="term" value="F:ITPase activity"/>
    <property type="evidence" value="ECO:0007669"/>
    <property type="project" value="UniProtKB-EC"/>
</dbReference>
<reference evidence="13 14" key="1">
    <citation type="submission" date="2018-05" db="EMBL/GenBank/DDBJ databases">
        <title>Complete genome sequence of Arcticibacterium luteifluviistationis SM1504T, a cytophagaceae bacterium isolated from Arctic surface seawater.</title>
        <authorList>
            <person name="Li Y."/>
            <person name="Qin Q.-L."/>
        </authorList>
    </citation>
    <scope>NUCLEOTIDE SEQUENCE [LARGE SCALE GENOMIC DNA]</scope>
    <source>
        <strain evidence="13 14">SM1504</strain>
    </source>
</reference>
<feature type="domain" description="Non-canonical purine NTP phosphatase/PRRC1" evidence="12">
    <location>
        <begin position="6"/>
        <end position="168"/>
    </location>
</feature>
<dbReference type="FunFam" id="3.90.950.10:FF:000002">
    <property type="entry name" value="Inosine/xanthosine triphosphatase"/>
    <property type="match status" value="1"/>
</dbReference>
<comment type="catalytic activity">
    <reaction evidence="9 11">
        <text>XTP + H2O = XDP + phosphate + H(+)</text>
        <dbReference type="Rhea" id="RHEA:28406"/>
        <dbReference type="ChEBI" id="CHEBI:15377"/>
        <dbReference type="ChEBI" id="CHEBI:15378"/>
        <dbReference type="ChEBI" id="CHEBI:43474"/>
        <dbReference type="ChEBI" id="CHEBI:59884"/>
        <dbReference type="ChEBI" id="CHEBI:61314"/>
        <dbReference type="EC" id="3.6.1.73"/>
    </reaction>
</comment>
<dbReference type="Pfam" id="PF01931">
    <property type="entry name" value="NTPase_I-T"/>
    <property type="match status" value="1"/>
</dbReference>
<gene>
    <name evidence="13" type="ORF">DJ013_11075</name>
</gene>
<dbReference type="OrthoDB" id="164951at2"/>
<dbReference type="InterPro" id="IPR050299">
    <property type="entry name" value="YjjX_NTPase"/>
</dbReference>
<dbReference type="GO" id="GO:0009117">
    <property type="term" value="P:nucleotide metabolic process"/>
    <property type="evidence" value="ECO:0007669"/>
    <property type="project" value="UniProtKB-KW"/>
</dbReference>
<dbReference type="Proteomes" id="UP000249873">
    <property type="component" value="Chromosome"/>
</dbReference>
<dbReference type="Gene3D" id="3.90.950.10">
    <property type="match status" value="1"/>
</dbReference>
<evidence type="ECO:0000256" key="9">
    <source>
        <dbReference type="ARBA" id="ARBA00048781"/>
    </source>
</evidence>
<evidence type="ECO:0000256" key="1">
    <source>
        <dbReference type="ARBA" id="ARBA00001936"/>
    </source>
</evidence>
<comment type="cofactor">
    <cofactor evidence="1">
        <name>Mn(2+)</name>
        <dbReference type="ChEBI" id="CHEBI:29035"/>
    </cofactor>
</comment>
<evidence type="ECO:0000256" key="7">
    <source>
        <dbReference type="ARBA" id="ARBA00023211"/>
    </source>
</evidence>
<dbReference type="GO" id="GO:0006772">
    <property type="term" value="P:thiamine metabolic process"/>
    <property type="evidence" value="ECO:0007669"/>
    <property type="project" value="TreeGrafter"/>
</dbReference>
<comment type="similarity">
    <text evidence="10 11">Belongs to the YjjX NTPase family.</text>
</comment>
<keyword evidence="7 11" id="KW-0464">Manganese</keyword>
<evidence type="ECO:0000256" key="10">
    <source>
        <dbReference type="ARBA" id="ARBA00060855"/>
    </source>
</evidence>
<evidence type="ECO:0000256" key="11">
    <source>
        <dbReference type="HAMAP-Rule" id="MF_00648"/>
    </source>
</evidence>
<dbReference type="AlphaFoldDB" id="A0A2Z4GC28"/>
<feature type="binding site" evidence="11">
    <location>
        <begin position="67"/>
        <end position="68"/>
    </location>
    <ligand>
        <name>substrate</name>
    </ligand>
</feature>
<name>A0A2Z4GC28_9BACT</name>
<evidence type="ECO:0000256" key="6">
    <source>
        <dbReference type="ARBA" id="ARBA00023080"/>
    </source>
</evidence>
<accession>A0A2Z4GC28</accession>
<dbReference type="EMBL" id="CP029480">
    <property type="protein sequence ID" value="AWV98684.1"/>
    <property type="molecule type" value="Genomic_DNA"/>
</dbReference>
<evidence type="ECO:0000256" key="4">
    <source>
        <dbReference type="ARBA" id="ARBA00022801"/>
    </source>
</evidence>
<evidence type="ECO:0000256" key="3">
    <source>
        <dbReference type="ARBA" id="ARBA00022741"/>
    </source>
</evidence>
<keyword evidence="5 11" id="KW-0460">Magnesium</keyword>
<evidence type="ECO:0000256" key="8">
    <source>
        <dbReference type="ARBA" id="ARBA00048174"/>
    </source>
</evidence>
<organism evidence="13 14">
    <name type="scientific">Arcticibacterium luteifluviistationis</name>
    <dbReference type="NCBI Taxonomy" id="1784714"/>
    <lineage>
        <taxon>Bacteria</taxon>
        <taxon>Pseudomonadati</taxon>
        <taxon>Bacteroidota</taxon>
        <taxon>Cytophagia</taxon>
        <taxon>Cytophagales</taxon>
        <taxon>Leadbetterellaceae</taxon>
        <taxon>Arcticibacterium</taxon>
    </lineage>
</organism>
<sequence length="174" mass="19020">MKVIVASKNPVKISAARKGFELSFPGENINFEGVSVPSGVPDQPMGSQETYDGAYNRAVAARKLNPEADYWIGLEGGNIAHGEEMEVMAWIVILSKDKLGKGRTAGFFLPQKTIDLVKQGYELGKADELVHGIQNSKQKMGSSGLLTDNLIDREAFYVPAVIFALIPFKKVDLY</sequence>
<evidence type="ECO:0000256" key="2">
    <source>
        <dbReference type="ARBA" id="ARBA00022723"/>
    </source>
</evidence>
<comment type="caution">
    <text evidence="11">Lacks conserved residue(s) required for the propagation of feature annotation.</text>
</comment>
<proteinExistence type="inferred from homology"/>
<comment type="catalytic activity">
    <reaction evidence="8 11">
        <text>ITP + H2O = IDP + phosphate + H(+)</text>
        <dbReference type="Rhea" id="RHEA:28330"/>
        <dbReference type="ChEBI" id="CHEBI:15377"/>
        <dbReference type="ChEBI" id="CHEBI:15378"/>
        <dbReference type="ChEBI" id="CHEBI:43474"/>
        <dbReference type="ChEBI" id="CHEBI:58280"/>
        <dbReference type="ChEBI" id="CHEBI:61402"/>
        <dbReference type="EC" id="3.6.1.73"/>
    </reaction>
</comment>
<feature type="binding site" evidence="11">
    <location>
        <position position="67"/>
    </location>
    <ligand>
        <name>Mg(2+)</name>
        <dbReference type="ChEBI" id="CHEBI:18420"/>
    </ligand>
</feature>
<evidence type="ECO:0000313" key="14">
    <source>
        <dbReference type="Proteomes" id="UP000249873"/>
    </source>
</evidence>
<keyword evidence="6 11" id="KW-0546">Nucleotide metabolism</keyword>
<evidence type="ECO:0000256" key="5">
    <source>
        <dbReference type="ARBA" id="ARBA00022842"/>
    </source>
</evidence>
<dbReference type="InterPro" id="IPR002786">
    <property type="entry name" value="Non_canon_purine_NTPase"/>
</dbReference>
<keyword evidence="4 11" id="KW-0378">Hydrolase</keyword>
<dbReference type="GO" id="GO:0000166">
    <property type="term" value="F:nucleotide binding"/>
    <property type="evidence" value="ECO:0007669"/>
    <property type="project" value="UniProtKB-KW"/>
</dbReference>
<evidence type="ECO:0000313" key="13">
    <source>
        <dbReference type="EMBL" id="AWV98684.1"/>
    </source>
</evidence>
<evidence type="ECO:0000259" key="12">
    <source>
        <dbReference type="Pfam" id="PF01931"/>
    </source>
</evidence>
<dbReference type="PANTHER" id="PTHR34699">
    <property type="match status" value="1"/>
</dbReference>
<keyword evidence="14" id="KW-1185">Reference proteome</keyword>
<dbReference type="KEGG" id="als:DJ013_11075"/>
<protein>
    <recommendedName>
        <fullName evidence="11">Probable inosine/xanthosine triphosphatase</fullName>
        <shortName evidence="11">ITPase/XTPase</shortName>
        <ecNumber evidence="11">3.6.1.73</ecNumber>
    </recommendedName>
    <alternativeName>
        <fullName evidence="11">Non-canonical purine NTP phosphatase</fullName>
    </alternativeName>
    <alternativeName>
        <fullName evidence="11">Non-standard purine NTP phosphatase</fullName>
    </alternativeName>
    <alternativeName>
        <fullName evidence="11">Nucleoside-triphosphate phosphatase</fullName>
        <shortName evidence="11">NTPase</shortName>
    </alternativeName>
</protein>
<keyword evidence="2 11" id="KW-0479">Metal-binding</keyword>
<dbReference type="HAMAP" id="MF_00648">
    <property type="entry name" value="Non_canon_purine_NTPase_YjjX"/>
    <property type="match status" value="1"/>
</dbReference>
<comment type="function">
    <text evidence="11">Phosphatase that hydrolyzes non-canonical purine nucleotides such as XTP and ITP to their respective diphosphate derivatives. Probably excludes non-canonical purines from DNA/RNA precursor pool, thus preventing their incorporation into DNA/RNA and avoiding chromosomal lesions.</text>
</comment>
<dbReference type="NCBIfam" id="NF003459">
    <property type="entry name" value="PRK05074.1"/>
    <property type="match status" value="1"/>
</dbReference>
<comment type="cofactor">
    <cofactor evidence="11">
        <name>Mg(2+)</name>
        <dbReference type="ChEBI" id="CHEBI:18420"/>
    </cofactor>
    <cofactor evidence="11">
        <name>Mn(2+)</name>
        <dbReference type="ChEBI" id="CHEBI:29035"/>
    </cofactor>
    <text evidence="11">Binds 1 divalent metal cation per subunit; can use either Mg(2+) or Mn(2+).</text>
</comment>
<dbReference type="EC" id="3.6.1.73" evidence="11"/>
<dbReference type="NCBIfam" id="TIGR00258">
    <property type="entry name" value="inosine/xanthosine triphosphatase"/>
    <property type="match status" value="1"/>
</dbReference>
<dbReference type="InterPro" id="IPR026533">
    <property type="entry name" value="NTPase/PRRC1"/>
</dbReference>
<dbReference type="PANTHER" id="PTHR34699:SF2">
    <property type="entry name" value="NON-CANONICAL PURINE NTP PHOSPHATASE_PRRC1 DOMAIN-CONTAINING PROTEIN"/>
    <property type="match status" value="1"/>
</dbReference>
<dbReference type="InterPro" id="IPR029001">
    <property type="entry name" value="ITPase-like_fam"/>
</dbReference>
<dbReference type="RefSeq" id="WP_111371877.1">
    <property type="nucleotide sequence ID" value="NZ_CP029480.1"/>
</dbReference>
<keyword evidence="3 11" id="KW-0547">Nucleotide-binding</keyword>
<comment type="subunit">
    <text evidence="11">Homodimer.</text>
</comment>